<proteinExistence type="predicted"/>
<protein>
    <submittedName>
        <fullName evidence="2">Uncharacterized protein</fullName>
    </submittedName>
</protein>
<evidence type="ECO:0000313" key="3">
    <source>
        <dbReference type="Proteomes" id="UP000784880"/>
    </source>
</evidence>
<gene>
    <name evidence="2" type="ORF">KS419_11825</name>
</gene>
<dbReference type="Proteomes" id="UP000784880">
    <property type="component" value="Unassembled WGS sequence"/>
</dbReference>
<comment type="caution">
    <text evidence="2">The sequence shown here is derived from an EMBL/GenBank/DDBJ whole genome shotgun (WGS) entry which is preliminary data.</text>
</comment>
<name>A0ABS6JIZ8_9BACI</name>
<reference evidence="2 3" key="1">
    <citation type="submission" date="2021-06" db="EMBL/GenBank/DDBJ databases">
        <title>Bacillus sp. RD4P76, an endophyte from a halophyte.</title>
        <authorList>
            <person name="Sun J.-Q."/>
        </authorList>
    </citation>
    <scope>NUCLEOTIDE SEQUENCE [LARGE SCALE GENOMIC DNA]</scope>
    <source>
        <strain evidence="2 3">CGMCC 1.15917</strain>
    </source>
</reference>
<sequence length="92" mass="10041">MSRRTGRPNIGHATGRGALPDERTGRPNIGHATGRGALPDERTLFYVILVEEYTSALALFIEGNGVIISHNINRITTCSKLPTDINLEKLSK</sequence>
<feature type="region of interest" description="Disordered" evidence="1">
    <location>
        <begin position="1"/>
        <end position="35"/>
    </location>
</feature>
<accession>A0ABS6JIZ8</accession>
<keyword evidence="3" id="KW-1185">Reference proteome</keyword>
<evidence type="ECO:0000256" key="1">
    <source>
        <dbReference type="SAM" id="MobiDB-lite"/>
    </source>
</evidence>
<dbReference type="EMBL" id="JAHQCS010000100">
    <property type="protein sequence ID" value="MBU9712430.1"/>
    <property type="molecule type" value="Genomic_DNA"/>
</dbReference>
<evidence type="ECO:0000313" key="2">
    <source>
        <dbReference type="EMBL" id="MBU9712430.1"/>
    </source>
</evidence>
<dbReference type="RefSeq" id="WP_217066611.1">
    <property type="nucleotide sequence ID" value="NZ_JAHQCS010000100.1"/>
</dbReference>
<organism evidence="2 3">
    <name type="scientific">Evansella tamaricis</name>
    <dbReference type="NCBI Taxonomy" id="2069301"/>
    <lineage>
        <taxon>Bacteria</taxon>
        <taxon>Bacillati</taxon>
        <taxon>Bacillota</taxon>
        <taxon>Bacilli</taxon>
        <taxon>Bacillales</taxon>
        <taxon>Bacillaceae</taxon>
        <taxon>Evansella</taxon>
    </lineage>
</organism>